<keyword evidence="2" id="KW-1185">Reference proteome</keyword>
<protein>
    <submittedName>
        <fullName evidence="1">Uncharacterized protein</fullName>
    </submittedName>
</protein>
<name>A0A2K0UKT0_GIBNY</name>
<gene>
    <name evidence="1" type="ORF">FNYG_15056</name>
</gene>
<proteinExistence type="predicted"/>
<dbReference type="OrthoDB" id="5056708at2759"/>
<accession>A0A2K0UKT0</accession>
<evidence type="ECO:0000313" key="1">
    <source>
        <dbReference type="EMBL" id="PNP58393.1"/>
    </source>
</evidence>
<evidence type="ECO:0000313" key="2">
    <source>
        <dbReference type="Proteomes" id="UP000236664"/>
    </source>
</evidence>
<dbReference type="Proteomes" id="UP000236664">
    <property type="component" value="Unassembled WGS sequence"/>
</dbReference>
<reference evidence="1 2" key="1">
    <citation type="submission" date="2017-06" db="EMBL/GenBank/DDBJ databases">
        <title>Genome of Fusarium nygamai isolate CS10214.</title>
        <authorList>
            <person name="Gardiner D.M."/>
            <person name="Obanor F."/>
            <person name="Kazan K."/>
        </authorList>
    </citation>
    <scope>NUCLEOTIDE SEQUENCE [LARGE SCALE GENOMIC DNA]</scope>
    <source>
        <strain evidence="1 2">CS10214</strain>
    </source>
</reference>
<sequence length="157" mass="17644">MAYARLYQWHQSPHSPPFSTETPNPTSKMVRFFSKKAVDSKGQACEAVGKEIEESVRALEDFEIELDHTAKDYVEIVDHAAPKRPRAVWKGTKEVGNQGFIVVMKDTEVKAVMKHTNGKAKLCEDIVVVEGFKDPRLEEGVLVKNPNHTPRSGNVKK</sequence>
<organism evidence="1 2">
    <name type="scientific">Gibberella nygamai</name>
    <name type="common">Bean root rot disease fungus</name>
    <name type="synonym">Fusarium nygamai</name>
    <dbReference type="NCBI Taxonomy" id="42673"/>
    <lineage>
        <taxon>Eukaryota</taxon>
        <taxon>Fungi</taxon>
        <taxon>Dikarya</taxon>
        <taxon>Ascomycota</taxon>
        <taxon>Pezizomycotina</taxon>
        <taxon>Sordariomycetes</taxon>
        <taxon>Hypocreomycetidae</taxon>
        <taxon>Hypocreales</taxon>
        <taxon>Nectriaceae</taxon>
        <taxon>Fusarium</taxon>
        <taxon>Fusarium fujikuroi species complex</taxon>
    </lineage>
</organism>
<dbReference type="AlphaFoldDB" id="A0A2K0UKT0"/>
<dbReference type="EMBL" id="MTQA01000463">
    <property type="protein sequence ID" value="PNP58393.1"/>
    <property type="molecule type" value="Genomic_DNA"/>
</dbReference>
<comment type="caution">
    <text evidence="1">The sequence shown here is derived from an EMBL/GenBank/DDBJ whole genome shotgun (WGS) entry which is preliminary data.</text>
</comment>